<dbReference type="EMBL" id="JACNJN010000016">
    <property type="protein sequence ID" value="MBC8333671.1"/>
    <property type="molecule type" value="Genomic_DNA"/>
</dbReference>
<dbReference type="Proteomes" id="UP000614469">
    <property type="component" value="Unassembled WGS sequence"/>
</dbReference>
<dbReference type="AlphaFoldDB" id="A0A8J6TDD6"/>
<proteinExistence type="predicted"/>
<protein>
    <submittedName>
        <fullName evidence="1">Uncharacterized protein</fullName>
    </submittedName>
</protein>
<comment type="caution">
    <text evidence="1">The sequence shown here is derived from an EMBL/GenBank/DDBJ whole genome shotgun (WGS) entry which is preliminary data.</text>
</comment>
<evidence type="ECO:0000313" key="1">
    <source>
        <dbReference type="EMBL" id="MBC8333671.1"/>
    </source>
</evidence>
<organism evidence="1 2">
    <name type="scientific">Candidatus Desulfolinea nitratireducens</name>
    <dbReference type="NCBI Taxonomy" id="2841698"/>
    <lineage>
        <taxon>Bacteria</taxon>
        <taxon>Bacillati</taxon>
        <taxon>Chloroflexota</taxon>
        <taxon>Anaerolineae</taxon>
        <taxon>Anaerolineales</taxon>
        <taxon>Anaerolineales incertae sedis</taxon>
        <taxon>Candidatus Desulfolinea</taxon>
    </lineage>
</organism>
<accession>A0A8J6TDD6</accession>
<name>A0A8J6TDD6_9CHLR</name>
<reference evidence="1 2" key="1">
    <citation type="submission" date="2020-08" db="EMBL/GenBank/DDBJ databases">
        <title>Bridging the membrane lipid divide: bacteria of the FCB group superphylum have the potential to synthesize archaeal ether lipids.</title>
        <authorList>
            <person name="Villanueva L."/>
            <person name="Von Meijenfeldt F.A.B."/>
            <person name="Westbye A.B."/>
            <person name="Yadav S."/>
            <person name="Hopmans E.C."/>
            <person name="Dutilh B.E."/>
            <person name="Sinninghe Damste J.S."/>
        </authorList>
    </citation>
    <scope>NUCLEOTIDE SEQUENCE [LARGE SCALE GENOMIC DNA]</scope>
    <source>
        <strain evidence="1">NIOZ-UU36</strain>
    </source>
</reference>
<gene>
    <name evidence="1" type="ORF">H8E29_00245</name>
</gene>
<evidence type="ECO:0000313" key="2">
    <source>
        <dbReference type="Proteomes" id="UP000614469"/>
    </source>
</evidence>
<sequence length="47" mass="5534">MEISKGDQAIMAWQQLIIDEKPIEEAEKTKKSRLGGHIRYRRSFCNQ</sequence>